<feature type="transmembrane region" description="Helical" evidence="2">
    <location>
        <begin position="165"/>
        <end position="183"/>
    </location>
</feature>
<organism evidence="3 4">
    <name type="scientific">Streptomyces albidoflavus</name>
    <dbReference type="NCBI Taxonomy" id="1886"/>
    <lineage>
        <taxon>Bacteria</taxon>
        <taxon>Bacillati</taxon>
        <taxon>Actinomycetota</taxon>
        <taxon>Actinomycetes</taxon>
        <taxon>Kitasatosporales</taxon>
        <taxon>Streptomycetaceae</taxon>
        <taxon>Streptomyces</taxon>
        <taxon>Streptomyces albidoflavus group</taxon>
    </lineage>
</organism>
<reference evidence="3 4" key="1">
    <citation type="submission" date="2017-12" db="EMBL/GenBank/DDBJ databases">
        <title>Population genomics insights into the ecological differentiation and adaptive evolution in streptomycetes.</title>
        <authorList>
            <person name="Li Y."/>
            <person name="Huang Y."/>
        </authorList>
    </citation>
    <scope>NUCLEOTIDE SEQUENCE [LARGE SCALE GENOMIC DNA]</scope>
    <source>
        <strain evidence="3 4">NBRC 100770</strain>
    </source>
</reference>
<feature type="compositionally biased region" description="Low complexity" evidence="1">
    <location>
        <begin position="320"/>
        <end position="332"/>
    </location>
</feature>
<feature type="transmembrane region" description="Helical" evidence="2">
    <location>
        <begin position="84"/>
        <end position="103"/>
    </location>
</feature>
<gene>
    <name evidence="3" type="ORF">C0Q92_09495</name>
</gene>
<feature type="region of interest" description="Disordered" evidence="1">
    <location>
        <begin position="305"/>
        <end position="332"/>
    </location>
</feature>
<feature type="transmembrane region" description="Helical" evidence="2">
    <location>
        <begin position="213"/>
        <end position="232"/>
    </location>
</feature>
<comment type="caution">
    <text evidence="3">The sequence shown here is derived from an EMBL/GenBank/DDBJ whole genome shotgun (WGS) entry which is preliminary data.</text>
</comment>
<name>A0A8G1ZUL4_9ACTN</name>
<dbReference type="RefSeq" id="WP_030308976.1">
    <property type="nucleotide sequence ID" value="NZ_CP108647.1"/>
</dbReference>
<feature type="transmembrane region" description="Helical" evidence="2">
    <location>
        <begin position="123"/>
        <end position="144"/>
    </location>
</feature>
<proteinExistence type="predicted"/>
<dbReference type="GeneID" id="97267486"/>
<feature type="transmembrane region" description="Helical" evidence="2">
    <location>
        <begin position="239"/>
        <end position="260"/>
    </location>
</feature>
<dbReference type="Proteomes" id="UP000292693">
    <property type="component" value="Unassembled WGS sequence"/>
</dbReference>
<keyword evidence="2" id="KW-0472">Membrane</keyword>
<evidence type="ECO:0000256" key="1">
    <source>
        <dbReference type="SAM" id="MobiDB-lite"/>
    </source>
</evidence>
<accession>A0A8G1ZUL4</accession>
<feature type="transmembrane region" description="Helical" evidence="2">
    <location>
        <begin position="280"/>
        <end position="297"/>
    </location>
</feature>
<sequence>MGETQILGRGGRVAGSVVSSLLAAVVLGWVIRDLTVGGPEGLWWHWAGQAAGYGLRRSAYTTGEDVLLLVLYAVVAVKVMRSASAAVLLAATGALTVALRLPATVGLVQAADGGDLFGGPHPGALATTAGSVLGGLVLIVLAAAGRRPAGPREAAVPPGRAVAGWAGALLLLGGAVVVAWQVYAGGNLGWERYAAIFFGTGHPQSSVLLGAPGWQTAALACLTLAAGVVCLRRGPGARALGVPAALLLAGAQALILSAYLQGSVYEQLPLLDTSSQLALVTPPVLCLLGLVVLALLVPRPAPGQPGPYGPGPAPWQATAPGPYNNPGPYSGR</sequence>
<protein>
    <submittedName>
        <fullName evidence="3">Uncharacterized protein</fullName>
    </submittedName>
</protein>
<feature type="transmembrane region" description="Helical" evidence="2">
    <location>
        <begin position="59"/>
        <end position="77"/>
    </location>
</feature>
<keyword evidence="2" id="KW-1133">Transmembrane helix</keyword>
<feature type="transmembrane region" description="Helical" evidence="2">
    <location>
        <begin position="12"/>
        <end position="31"/>
    </location>
</feature>
<dbReference type="AlphaFoldDB" id="A0A8G1ZUL4"/>
<evidence type="ECO:0000313" key="3">
    <source>
        <dbReference type="EMBL" id="RZE25565.1"/>
    </source>
</evidence>
<evidence type="ECO:0000256" key="2">
    <source>
        <dbReference type="SAM" id="Phobius"/>
    </source>
</evidence>
<evidence type="ECO:0000313" key="4">
    <source>
        <dbReference type="Proteomes" id="UP000292693"/>
    </source>
</evidence>
<dbReference type="EMBL" id="PKLL01000010">
    <property type="protein sequence ID" value="RZE25565.1"/>
    <property type="molecule type" value="Genomic_DNA"/>
</dbReference>
<keyword evidence="2" id="KW-0812">Transmembrane</keyword>